<dbReference type="GeneID" id="117649100"/>
<protein>
    <submittedName>
        <fullName evidence="5">RNA pseudouridylate synthase domain-containing protein 1-like isoform X1</fullName>
    </submittedName>
</protein>
<dbReference type="InParanoid" id="A0A6P8ZA46"/>
<proteinExistence type="inferred from homology"/>
<evidence type="ECO:0000313" key="5">
    <source>
        <dbReference type="RefSeq" id="XP_034247431.1"/>
    </source>
</evidence>
<evidence type="ECO:0000256" key="2">
    <source>
        <dbReference type="SAM" id="MobiDB-lite"/>
    </source>
</evidence>
<comment type="similarity">
    <text evidence="1">Belongs to the pseudouridine synthase RluA family.</text>
</comment>
<dbReference type="KEGG" id="tpal:117649100"/>
<sequence>MASCTSSWSQPGSQHAAVTQPPRRVEWAACLPGALEPHGDTVASKLCNTFPMLINPKLFHSFYFVHRLDYSCSGALCVALNKAACAAASRAFVNQQTIKYYLALVRGHVKENLMDIYNPIGKDDREHGIGTSNRMCVEGPHCVEPKQSHTRLLVLERGLYNGDPGTKVLLRLYTGRRHQLRVHCSHIGHTIIGDYTYSNRSDLSPPRMYLHSFRLVIPNDVERLEIQTPDPFTEEQLDGNWQAQELVHSLNEDTYQLVENWSEERR</sequence>
<feature type="compositionally biased region" description="Polar residues" evidence="2">
    <location>
        <begin position="1"/>
        <end position="17"/>
    </location>
</feature>
<evidence type="ECO:0000259" key="3">
    <source>
        <dbReference type="Pfam" id="PF00849"/>
    </source>
</evidence>
<dbReference type="InterPro" id="IPR006145">
    <property type="entry name" value="PsdUridine_synth_RsuA/RluA"/>
</dbReference>
<dbReference type="InterPro" id="IPR020103">
    <property type="entry name" value="PsdUridine_synth_cat_dom_sf"/>
</dbReference>
<dbReference type="GO" id="GO:0009982">
    <property type="term" value="F:pseudouridine synthase activity"/>
    <property type="evidence" value="ECO:0007669"/>
    <property type="project" value="InterPro"/>
</dbReference>
<keyword evidence="4" id="KW-1185">Reference proteome</keyword>
<evidence type="ECO:0000256" key="1">
    <source>
        <dbReference type="ARBA" id="ARBA00010876"/>
    </source>
</evidence>
<dbReference type="GO" id="GO:0003723">
    <property type="term" value="F:RNA binding"/>
    <property type="evidence" value="ECO:0007669"/>
    <property type="project" value="InterPro"/>
</dbReference>
<dbReference type="OrthoDB" id="418349at2759"/>
<dbReference type="CDD" id="cd02869">
    <property type="entry name" value="PseudoU_synth_RluA_like"/>
    <property type="match status" value="1"/>
</dbReference>
<dbReference type="Gene3D" id="3.30.2350.10">
    <property type="entry name" value="Pseudouridine synthase"/>
    <property type="match status" value="1"/>
</dbReference>
<gene>
    <name evidence="5" type="primary">LOC117649100</name>
</gene>
<feature type="region of interest" description="Disordered" evidence="2">
    <location>
        <begin position="1"/>
        <end position="20"/>
    </location>
</feature>
<dbReference type="Pfam" id="PF00849">
    <property type="entry name" value="PseudoU_synth_2"/>
    <property type="match status" value="1"/>
</dbReference>
<dbReference type="PANTHER" id="PTHR21600">
    <property type="entry name" value="MITOCHONDRIAL RNA PSEUDOURIDINE SYNTHASE"/>
    <property type="match status" value="1"/>
</dbReference>
<dbReference type="PANTHER" id="PTHR21600:SF87">
    <property type="entry name" value="RNA PSEUDOURIDYLATE SYNTHASE DOMAIN-CONTAINING PROTEIN 1"/>
    <property type="match status" value="1"/>
</dbReference>
<feature type="domain" description="Pseudouridine synthase RsuA/RluA-like" evidence="3">
    <location>
        <begin position="61"/>
        <end position="186"/>
    </location>
</feature>
<dbReference type="Proteomes" id="UP000515158">
    <property type="component" value="Unplaced"/>
</dbReference>
<reference evidence="5" key="1">
    <citation type="submission" date="2025-08" db="UniProtKB">
        <authorList>
            <consortium name="RefSeq"/>
        </authorList>
    </citation>
    <scope>IDENTIFICATION</scope>
    <source>
        <tissue evidence="5">Total insect</tissue>
    </source>
</reference>
<accession>A0A6P8ZA46</accession>
<dbReference type="RefSeq" id="XP_034247431.1">
    <property type="nucleotide sequence ID" value="XM_034391540.1"/>
</dbReference>
<dbReference type="InterPro" id="IPR050188">
    <property type="entry name" value="RluA_PseudoU_synthase"/>
</dbReference>
<name>A0A6P8ZA46_THRPL</name>
<organism evidence="5">
    <name type="scientific">Thrips palmi</name>
    <name type="common">Melon thrips</name>
    <dbReference type="NCBI Taxonomy" id="161013"/>
    <lineage>
        <taxon>Eukaryota</taxon>
        <taxon>Metazoa</taxon>
        <taxon>Ecdysozoa</taxon>
        <taxon>Arthropoda</taxon>
        <taxon>Hexapoda</taxon>
        <taxon>Insecta</taxon>
        <taxon>Pterygota</taxon>
        <taxon>Neoptera</taxon>
        <taxon>Paraneoptera</taxon>
        <taxon>Thysanoptera</taxon>
        <taxon>Terebrantia</taxon>
        <taxon>Thripoidea</taxon>
        <taxon>Thripidae</taxon>
        <taxon>Thrips</taxon>
    </lineage>
</organism>
<dbReference type="AlphaFoldDB" id="A0A6P8ZA46"/>
<dbReference type="GO" id="GO:0000455">
    <property type="term" value="P:enzyme-directed rRNA pseudouridine synthesis"/>
    <property type="evidence" value="ECO:0007669"/>
    <property type="project" value="TreeGrafter"/>
</dbReference>
<evidence type="ECO:0000313" key="4">
    <source>
        <dbReference type="Proteomes" id="UP000515158"/>
    </source>
</evidence>
<dbReference type="SUPFAM" id="SSF55120">
    <property type="entry name" value="Pseudouridine synthase"/>
    <property type="match status" value="1"/>
</dbReference>